<evidence type="ECO:0000313" key="2">
    <source>
        <dbReference type="EMBL" id="WPB87556.1"/>
    </source>
</evidence>
<protein>
    <submittedName>
        <fullName evidence="2">Alpha/beta hydrolase</fullName>
    </submittedName>
</protein>
<accession>A0ABZ0PPA3</accession>
<dbReference type="InterPro" id="IPR029058">
    <property type="entry name" value="AB_hydrolase_fold"/>
</dbReference>
<evidence type="ECO:0000256" key="1">
    <source>
        <dbReference type="SAM" id="MobiDB-lite"/>
    </source>
</evidence>
<keyword evidence="3" id="KW-1185">Reference proteome</keyword>
<keyword evidence="2" id="KW-0378">Hydrolase</keyword>
<gene>
    <name evidence="2" type="ORF">R9Z33_11905</name>
</gene>
<dbReference type="EMBL" id="CP137852">
    <property type="protein sequence ID" value="WPB87556.1"/>
    <property type="molecule type" value="Genomic_DNA"/>
</dbReference>
<feature type="region of interest" description="Disordered" evidence="1">
    <location>
        <begin position="1"/>
        <end position="20"/>
    </location>
</feature>
<name>A0ABZ0PPA3_9PROT</name>
<dbReference type="Proteomes" id="UP001305521">
    <property type="component" value="Chromosome"/>
</dbReference>
<dbReference type="RefSeq" id="WP_318651508.1">
    <property type="nucleotide sequence ID" value="NZ_CP137852.1"/>
</dbReference>
<dbReference type="Gene3D" id="3.40.50.1820">
    <property type="entry name" value="alpha/beta hydrolase"/>
    <property type="match status" value="1"/>
</dbReference>
<sequence>MAPLIGQAAGPARVSFEEPSGATPGPMNVFLHRPAAWRPGGPVAVVMHGMGRNADGYRDAWIAPAEAHGFLVICPEFSNAKFPGVEFYNYGHARAPEAAWTFFALDRAVAAALAAVGAPAQPFALYGHSAGAQFVHRYLLLTGAPHARRIVIANAGWYSWPRFDIAFPHGLGQSSATEAGLRAALGRPVTILLGEADNDPTHFQLRRDAATDMQGLHRFERGQNFFAAGRAAAAERGVPFGWTLATVPGVAHSNSGMAAAAAAILAV</sequence>
<dbReference type="SUPFAM" id="SSF53474">
    <property type="entry name" value="alpha/beta-Hydrolases"/>
    <property type="match status" value="1"/>
</dbReference>
<proteinExistence type="predicted"/>
<evidence type="ECO:0000313" key="3">
    <source>
        <dbReference type="Proteomes" id="UP001305521"/>
    </source>
</evidence>
<organism evidence="2 3">
    <name type="scientific">Sediminicoccus rosea</name>
    <dbReference type="NCBI Taxonomy" id="1225128"/>
    <lineage>
        <taxon>Bacteria</taxon>
        <taxon>Pseudomonadati</taxon>
        <taxon>Pseudomonadota</taxon>
        <taxon>Alphaproteobacteria</taxon>
        <taxon>Acetobacterales</taxon>
        <taxon>Roseomonadaceae</taxon>
        <taxon>Sediminicoccus</taxon>
    </lineage>
</organism>
<reference evidence="2 3" key="1">
    <citation type="submission" date="2023-11" db="EMBL/GenBank/DDBJ databases">
        <title>Arctic aerobic anoxygenic photoheterotroph Sediminicoccus rosea KRV36 adapts its photosynthesis to long days of polar summer.</title>
        <authorList>
            <person name="Tomasch J."/>
            <person name="Kopejtka K."/>
            <person name="Bily T."/>
            <person name="Gardiner A.T."/>
            <person name="Gardian Z."/>
            <person name="Shivaramu S."/>
            <person name="Koblizek M."/>
            <person name="Engelhardt F."/>
            <person name="Kaftan D."/>
        </authorList>
    </citation>
    <scope>NUCLEOTIDE SEQUENCE [LARGE SCALE GENOMIC DNA]</scope>
    <source>
        <strain evidence="2 3">R-30</strain>
    </source>
</reference>
<dbReference type="GO" id="GO:0016787">
    <property type="term" value="F:hydrolase activity"/>
    <property type="evidence" value="ECO:0007669"/>
    <property type="project" value="UniProtKB-KW"/>
</dbReference>